<dbReference type="PROSITE" id="PS51386">
    <property type="entry name" value="RINT1_TIP20"/>
    <property type="match status" value="1"/>
</dbReference>
<dbReference type="InterPro" id="IPR007528">
    <property type="entry name" value="RINT1_Tip20"/>
</dbReference>
<reference evidence="1 2" key="2">
    <citation type="submission" date="2018-11" db="EMBL/GenBank/DDBJ databases">
        <authorList>
            <consortium name="Pathogen Informatics"/>
        </authorList>
    </citation>
    <scope>NUCLEOTIDE SEQUENCE [LARGE SCALE GENOMIC DNA]</scope>
</reference>
<accession>A0A183E8I5</accession>
<dbReference type="AlphaFoldDB" id="A0A183E8I5"/>
<dbReference type="PANTHER" id="PTHR13520:SF0">
    <property type="entry name" value="RAD50-INTERACTING PROTEIN 1"/>
    <property type="match status" value="1"/>
</dbReference>
<dbReference type="WBParaSite" id="GPUH_0001729801-mRNA-1">
    <property type="protein sequence ID" value="GPUH_0001729801-mRNA-1"/>
    <property type="gene ID" value="GPUH_0001729801"/>
</dbReference>
<dbReference type="OrthoDB" id="239865at2759"/>
<evidence type="ECO:0000313" key="1">
    <source>
        <dbReference type="EMBL" id="VDN29499.1"/>
    </source>
</evidence>
<evidence type="ECO:0000313" key="3">
    <source>
        <dbReference type="WBParaSite" id="GPUH_0001729801-mRNA-1"/>
    </source>
</evidence>
<dbReference type="GO" id="GO:0006888">
    <property type="term" value="P:endoplasmic reticulum to Golgi vesicle-mediated transport"/>
    <property type="evidence" value="ECO:0007669"/>
    <property type="project" value="InterPro"/>
</dbReference>
<dbReference type="GO" id="GO:0060628">
    <property type="term" value="P:regulation of ER to Golgi vesicle-mediated transport"/>
    <property type="evidence" value="ECO:0007669"/>
    <property type="project" value="TreeGrafter"/>
</dbReference>
<dbReference type="GO" id="GO:0070939">
    <property type="term" value="C:Dsl1/NZR complex"/>
    <property type="evidence" value="ECO:0007669"/>
    <property type="project" value="InterPro"/>
</dbReference>
<reference evidence="3" key="1">
    <citation type="submission" date="2016-06" db="UniProtKB">
        <authorList>
            <consortium name="WormBaseParasite"/>
        </authorList>
    </citation>
    <scope>IDENTIFICATION</scope>
</reference>
<dbReference type="Proteomes" id="UP000271098">
    <property type="component" value="Unassembled WGS sequence"/>
</dbReference>
<protein>
    <submittedName>
        <fullName evidence="3">DDE_Tnp_ISL3 domain-containing protein</fullName>
    </submittedName>
</protein>
<name>A0A183E8I5_9BILA</name>
<keyword evidence="2" id="KW-1185">Reference proteome</keyword>
<dbReference type="Gene3D" id="1.20.58.1420">
    <property type="entry name" value="Dsl1p vesicle tethering complex, Tip20p subunit, domain B"/>
    <property type="match status" value="1"/>
</dbReference>
<gene>
    <name evidence="1" type="ORF">GPUH_LOCUS17276</name>
</gene>
<organism evidence="3">
    <name type="scientific">Gongylonema pulchrum</name>
    <dbReference type="NCBI Taxonomy" id="637853"/>
    <lineage>
        <taxon>Eukaryota</taxon>
        <taxon>Metazoa</taxon>
        <taxon>Ecdysozoa</taxon>
        <taxon>Nematoda</taxon>
        <taxon>Chromadorea</taxon>
        <taxon>Rhabditida</taxon>
        <taxon>Spirurina</taxon>
        <taxon>Spiruromorpha</taxon>
        <taxon>Spiruroidea</taxon>
        <taxon>Gongylonematidae</taxon>
        <taxon>Gongylonema</taxon>
    </lineage>
</organism>
<dbReference type="PANTHER" id="PTHR13520">
    <property type="entry name" value="RAD50-INTERACTING PROTEIN 1 RINT-1"/>
    <property type="match status" value="1"/>
</dbReference>
<sequence length="159" mass="19043">MRKRENISQLQRKRKAVDPKTYQKQIRQIGLLLKCSGLLNNRDLSVDRSSILDVMTSPLEKRFQYHFFLEQKTNDLSKPEWFFTQILNWINANIDFISALWRQISRHKDEQTEMLNLYVEKLLWLTRKKVRSTASKVINNVELFSHLIDECVAFENELQ</sequence>
<dbReference type="EMBL" id="UYRT01084946">
    <property type="protein sequence ID" value="VDN29499.1"/>
    <property type="molecule type" value="Genomic_DNA"/>
</dbReference>
<evidence type="ECO:0000313" key="2">
    <source>
        <dbReference type="Proteomes" id="UP000271098"/>
    </source>
</evidence>
<dbReference type="Pfam" id="PF04437">
    <property type="entry name" value="RINT1_TIP1"/>
    <property type="match status" value="1"/>
</dbReference>
<proteinExistence type="predicted"/>
<dbReference type="InterPro" id="IPR042042">
    <property type="entry name" value="Tip20p_domB"/>
</dbReference>
<dbReference type="GO" id="GO:0006890">
    <property type="term" value="P:retrograde vesicle-mediated transport, Golgi to endoplasmic reticulum"/>
    <property type="evidence" value="ECO:0007669"/>
    <property type="project" value="InterPro"/>
</dbReference>